<dbReference type="EMBL" id="JBHLUB010000003">
    <property type="protein sequence ID" value="MFC0581339.1"/>
    <property type="molecule type" value="Genomic_DNA"/>
</dbReference>
<sequence>MSQTQFIHHGLFPGTEPDGYYREQLETCESAPLTLVTQPERGPGSDMVGRSLAWLRGLPVELQPYGWRLSQKAGIDQRRIDAALHTDLGALADVLSATGAEKLGALKVQSFGPFSLAASVHLPSGEKAISDSGAVDEIATEQAHVTAEQLYKLAREYGVTELYLEIFEHQIGNVLTGAIPTASGFERYRALDAELVDRHWSTFNQVLTASVESDQGLQIKTVLNLAGSSSWTKRVSMLPQKPAETGWRFDAATGARFAELTKLADQAGFSGIYVPHQLSPQDWEHIAQWLEADKHVLLGAPIGPTSTDISSVATELTERWRQQGLPASRLGQAHVASMAEMQNLNHAAHQSVIRNVINLTDALQQLSADGF</sequence>
<comment type="caution">
    <text evidence="1">The sequence shown here is derived from an EMBL/GenBank/DDBJ whole genome shotgun (WGS) entry which is preliminary data.</text>
</comment>
<evidence type="ECO:0000313" key="2">
    <source>
        <dbReference type="Proteomes" id="UP001589862"/>
    </source>
</evidence>
<proteinExistence type="predicted"/>
<dbReference type="RefSeq" id="WP_377458026.1">
    <property type="nucleotide sequence ID" value="NZ_JBHLUB010000003.1"/>
</dbReference>
<evidence type="ECO:0000313" key="1">
    <source>
        <dbReference type="EMBL" id="MFC0581339.1"/>
    </source>
</evidence>
<keyword evidence="2" id="KW-1185">Reference proteome</keyword>
<protein>
    <submittedName>
        <fullName evidence="1">Uncharacterized protein</fullName>
    </submittedName>
</protein>
<dbReference type="Proteomes" id="UP001589862">
    <property type="component" value="Unassembled WGS sequence"/>
</dbReference>
<gene>
    <name evidence="1" type="ORF">ACFFFR_02895</name>
</gene>
<accession>A0ABV6P881</accession>
<reference evidence="1 2" key="1">
    <citation type="submission" date="2024-09" db="EMBL/GenBank/DDBJ databases">
        <authorList>
            <person name="Sun Q."/>
            <person name="Mori K."/>
        </authorList>
    </citation>
    <scope>NUCLEOTIDE SEQUENCE [LARGE SCALE GENOMIC DNA]</scope>
    <source>
        <strain evidence="1 2">NCAIM B.02604</strain>
    </source>
</reference>
<organism evidence="1 2">
    <name type="scientific">Micrococcoides hystricis</name>
    <dbReference type="NCBI Taxonomy" id="1572761"/>
    <lineage>
        <taxon>Bacteria</taxon>
        <taxon>Bacillati</taxon>
        <taxon>Actinomycetota</taxon>
        <taxon>Actinomycetes</taxon>
        <taxon>Micrococcales</taxon>
        <taxon>Micrococcaceae</taxon>
        <taxon>Micrococcoides</taxon>
    </lineage>
</organism>
<name>A0ABV6P881_9MICC</name>